<keyword evidence="1" id="KW-0472">Membrane</keyword>
<evidence type="ECO:0000256" key="1">
    <source>
        <dbReference type="SAM" id="Phobius"/>
    </source>
</evidence>
<keyword evidence="1" id="KW-0812">Transmembrane</keyword>
<feature type="transmembrane region" description="Helical" evidence="1">
    <location>
        <begin position="343"/>
        <end position="365"/>
    </location>
</feature>
<gene>
    <name evidence="2" type="ORF">RQP52_26095</name>
</gene>
<dbReference type="RefSeq" id="WP_315954554.1">
    <property type="nucleotide sequence ID" value="NZ_JAWCUD010000010.1"/>
</dbReference>
<feature type="transmembrane region" description="Helical" evidence="1">
    <location>
        <begin position="28"/>
        <end position="49"/>
    </location>
</feature>
<accession>A0ABU3RL66</accession>
<evidence type="ECO:0000313" key="2">
    <source>
        <dbReference type="EMBL" id="MDU0204567.1"/>
    </source>
</evidence>
<proteinExistence type="predicted"/>
<feature type="transmembrane region" description="Helical" evidence="1">
    <location>
        <begin position="6"/>
        <end position="21"/>
    </location>
</feature>
<name>A0ABU3RL66_9BACL</name>
<organism evidence="2 3">
    <name type="scientific">Paenibacillus violae</name>
    <dbReference type="NCBI Taxonomy" id="3077234"/>
    <lineage>
        <taxon>Bacteria</taxon>
        <taxon>Bacillati</taxon>
        <taxon>Bacillota</taxon>
        <taxon>Bacilli</taxon>
        <taxon>Bacillales</taxon>
        <taxon>Paenibacillaceae</taxon>
        <taxon>Paenibacillus</taxon>
    </lineage>
</organism>
<dbReference type="Proteomes" id="UP001260980">
    <property type="component" value="Unassembled WGS sequence"/>
</dbReference>
<protein>
    <submittedName>
        <fullName evidence="2">Uncharacterized protein</fullName>
    </submittedName>
</protein>
<reference evidence="2 3" key="1">
    <citation type="submission" date="2023-10" db="EMBL/GenBank/DDBJ databases">
        <title>Paenibacillus strain PFR10 Genome sequencing and assembly.</title>
        <authorList>
            <person name="Kim I."/>
        </authorList>
    </citation>
    <scope>NUCLEOTIDE SEQUENCE [LARGE SCALE GENOMIC DNA]</scope>
    <source>
        <strain evidence="2 3">PFR10</strain>
    </source>
</reference>
<dbReference type="EMBL" id="JAWCUD010000010">
    <property type="protein sequence ID" value="MDU0204567.1"/>
    <property type="molecule type" value="Genomic_DNA"/>
</dbReference>
<sequence>MAYWTALFLVLIVGFAIELITGRKWWRYLLTSVLAVILFAGVVASDFFLRTVDTEVWSGAVTDWEHKEEWDEWIAGSEECSTDSRGHKSCTKEPGHYEHHEAVNKLKTSDNGWFEVRRSMDGRTRFTDRSPNSAAELAKYFPPGTPSASVHLYVNKVRGSYSLFKHSDIDLKDYPDLPEYPSFVSEVLHVDRIVGNVPNRQNALAALAAWNTELNKAVPDPDRPGETKSWKQVNLIFVNMGTDLPEAYGYALQDKWKNGNKNDFIVSFSPASDGSMKWVHAFSWSEVDMLKLEVQDYMTEQGYGKDFVPIVDHVAQMVADQFVRKQFADFNYLQIEVSETSTYIIWGLEMFVLLFYVYRCIITFVRRRRNLTYDYS</sequence>
<keyword evidence="1" id="KW-1133">Transmembrane helix</keyword>
<comment type="caution">
    <text evidence="2">The sequence shown here is derived from an EMBL/GenBank/DDBJ whole genome shotgun (WGS) entry which is preliminary data.</text>
</comment>
<keyword evidence="3" id="KW-1185">Reference proteome</keyword>
<evidence type="ECO:0000313" key="3">
    <source>
        <dbReference type="Proteomes" id="UP001260980"/>
    </source>
</evidence>